<keyword evidence="2" id="KW-1185">Reference proteome</keyword>
<proteinExistence type="predicted"/>
<evidence type="ECO:0000313" key="1">
    <source>
        <dbReference type="EMBL" id="KAE8705309.1"/>
    </source>
</evidence>
<reference evidence="1" key="1">
    <citation type="submission" date="2019-09" db="EMBL/GenBank/DDBJ databases">
        <title>Draft genome information of white flower Hibiscus syriacus.</title>
        <authorList>
            <person name="Kim Y.-M."/>
        </authorList>
    </citation>
    <scope>NUCLEOTIDE SEQUENCE [LARGE SCALE GENOMIC DNA]</scope>
    <source>
        <strain evidence="1">YM2019G1</strain>
    </source>
</reference>
<protein>
    <submittedName>
        <fullName evidence="1">Uncharacterized protein</fullName>
    </submittedName>
</protein>
<dbReference type="AlphaFoldDB" id="A0A6A3AQX0"/>
<dbReference type="EMBL" id="VEPZ02000982">
    <property type="protein sequence ID" value="KAE8705309.1"/>
    <property type="molecule type" value="Genomic_DNA"/>
</dbReference>
<gene>
    <name evidence="1" type="ORF">F3Y22_tig00110429pilonHSYRG00626</name>
</gene>
<name>A0A6A3AQX0_HIBSY</name>
<dbReference type="Proteomes" id="UP000436088">
    <property type="component" value="Unassembled WGS sequence"/>
</dbReference>
<organism evidence="1 2">
    <name type="scientific">Hibiscus syriacus</name>
    <name type="common">Rose of Sharon</name>
    <dbReference type="NCBI Taxonomy" id="106335"/>
    <lineage>
        <taxon>Eukaryota</taxon>
        <taxon>Viridiplantae</taxon>
        <taxon>Streptophyta</taxon>
        <taxon>Embryophyta</taxon>
        <taxon>Tracheophyta</taxon>
        <taxon>Spermatophyta</taxon>
        <taxon>Magnoliopsida</taxon>
        <taxon>eudicotyledons</taxon>
        <taxon>Gunneridae</taxon>
        <taxon>Pentapetalae</taxon>
        <taxon>rosids</taxon>
        <taxon>malvids</taxon>
        <taxon>Malvales</taxon>
        <taxon>Malvaceae</taxon>
        <taxon>Malvoideae</taxon>
        <taxon>Hibiscus</taxon>
    </lineage>
</organism>
<sequence>MGGWVELLRQQRGAIDVGLGVEMKSEANFASCIHLFYSMDALLKSSFSIFSTNPKFLLSKNHVKPFKVSIKPPPPDIDFIADILAESTVRIGQTYPQLADLAENGALVLVEKR</sequence>
<comment type="caution">
    <text evidence="1">The sequence shown here is derived from an EMBL/GenBank/DDBJ whole genome shotgun (WGS) entry which is preliminary data.</text>
</comment>
<evidence type="ECO:0000313" key="2">
    <source>
        <dbReference type="Proteomes" id="UP000436088"/>
    </source>
</evidence>
<accession>A0A6A3AQX0</accession>